<feature type="region of interest" description="Disordered" evidence="1">
    <location>
        <begin position="168"/>
        <end position="308"/>
    </location>
</feature>
<keyword evidence="5" id="KW-1185">Reference proteome</keyword>
<feature type="signal peptide" evidence="3">
    <location>
        <begin position="1"/>
        <end position="21"/>
    </location>
</feature>
<evidence type="ECO:0000313" key="4">
    <source>
        <dbReference type="EMBL" id="KIW67224.1"/>
    </source>
</evidence>
<sequence>MGESRFWAAFAVCLLVRFATAGILVPSPTTTDLPLITPPPELERRAVQNTCGAWTGTDDAYAQYTYSWWCAADVSCKINEYATPNIIYCDKPWTTYFDYGNWPLGGCNTNQACCPYDFPIVNTFVYDGGATTGFLCQGTYLSVSVSTSMPGLKLYFSTYVTSTPASTVVVDSNPVTPTSEPPEASTTSTSTPTRQPPETQSADSTSEQSSESAFNFGGSEESISVTSTRQSSTTPTPDTSSIDAQGAGLSQSGDNSETSIGPTPTGSGDSPQSSTGLTGSNSGSTSPSGSGNESKSSSDSSSSSSSNGLNTGAAIGSIVGGVCAVIAIIVTIHFSRKRLRAAREQHQQQQQQSQLQAQRPPNTANPFAVHNIFYNNGGNTGPAPHHHQQHQHSVPNEASHPHGYNNDTFGTNHPFYRGQVPDGGIR</sequence>
<proteinExistence type="predicted"/>
<feature type="compositionally biased region" description="Low complexity" evidence="1">
    <location>
        <begin position="222"/>
        <end position="243"/>
    </location>
</feature>
<dbReference type="STRING" id="5601.A0A0D2G5D1"/>
<feature type="chain" id="PRO_5002242251" evidence="3">
    <location>
        <begin position="22"/>
        <end position="426"/>
    </location>
</feature>
<evidence type="ECO:0000256" key="1">
    <source>
        <dbReference type="SAM" id="MobiDB-lite"/>
    </source>
</evidence>
<feature type="compositionally biased region" description="Polar residues" evidence="1">
    <location>
        <begin position="248"/>
        <end position="272"/>
    </location>
</feature>
<dbReference type="HOGENOM" id="CLU_644048_0_0_1"/>
<protein>
    <submittedName>
        <fullName evidence="4">Uncharacterized protein</fullName>
    </submittedName>
</protein>
<evidence type="ECO:0000256" key="2">
    <source>
        <dbReference type="SAM" id="Phobius"/>
    </source>
</evidence>
<dbReference type="AlphaFoldDB" id="A0A0D2G5D1"/>
<dbReference type="Proteomes" id="UP000054266">
    <property type="component" value="Unassembled WGS sequence"/>
</dbReference>
<feature type="compositionally biased region" description="Low complexity" evidence="1">
    <location>
        <begin position="176"/>
        <end position="213"/>
    </location>
</feature>
<reference evidence="4 5" key="1">
    <citation type="submission" date="2015-01" db="EMBL/GenBank/DDBJ databases">
        <title>The Genome Sequence of Capronia semiimmersa CBS27337.</title>
        <authorList>
            <consortium name="The Broad Institute Genomics Platform"/>
            <person name="Cuomo C."/>
            <person name="de Hoog S."/>
            <person name="Gorbushina A."/>
            <person name="Stielow B."/>
            <person name="Teixiera M."/>
            <person name="Abouelleil A."/>
            <person name="Chapman S.B."/>
            <person name="Priest M."/>
            <person name="Young S.K."/>
            <person name="Wortman J."/>
            <person name="Nusbaum C."/>
            <person name="Birren B."/>
        </authorList>
    </citation>
    <scope>NUCLEOTIDE SEQUENCE [LARGE SCALE GENOMIC DNA]</scope>
    <source>
        <strain evidence="4 5">CBS 27337</strain>
    </source>
</reference>
<feature type="transmembrane region" description="Helical" evidence="2">
    <location>
        <begin position="313"/>
        <end position="334"/>
    </location>
</feature>
<dbReference type="EMBL" id="KN846959">
    <property type="protein sequence ID" value="KIW67224.1"/>
    <property type="molecule type" value="Genomic_DNA"/>
</dbReference>
<accession>A0A0D2G5D1</accession>
<organism evidence="4 5">
    <name type="scientific">Phialophora macrospora</name>
    <dbReference type="NCBI Taxonomy" id="1851006"/>
    <lineage>
        <taxon>Eukaryota</taxon>
        <taxon>Fungi</taxon>
        <taxon>Dikarya</taxon>
        <taxon>Ascomycota</taxon>
        <taxon>Pezizomycotina</taxon>
        <taxon>Eurotiomycetes</taxon>
        <taxon>Chaetothyriomycetidae</taxon>
        <taxon>Chaetothyriales</taxon>
        <taxon>Herpotrichiellaceae</taxon>
        <taxon>Phialophora</taxon>
    </lineage>
</organism>
<keyword evidence="2" id="KW-1133">Transmembrane helix</keyword>
<name>A0A0D2G5D1_9EURO</name>
<feature type="compositionally biased region" description="Low complexity" evidence="1">
    <location>
        <begin position="347"/>
        <end position="358"/>
    </location>
</feature>
<evidence type="ECO:0000313" key="5">
    <source>
        <dbReference type="Proteomes" id="UP000054266"/>
    </source>
</evidence>
<keyword evidence="2" id="KW-0812">Transmembrane</keyword>
<feature type="compositionally biased region" description="Low complexity" evidence="1">
    <location>
        <begin position="273"/>
        <end position="308"/>
    </location>
</feature>
<keyword evidence="3" id="KW-0732">Signal</keyword>
<keyword evidence="2" id="KW-0472">Membrane</keyword>
<feature type="region of interest" description="Disordered" evidence="1">
    <location>
        <begin position="341"/>
        <end position="426"/>
    </location>
</feature>
<evidence type="ECO:0000256" key="3">
    <source>
        <dbReference type="SAM" id="SignalP"/>
    </source>
</evidence>
<dbReference type="CDD" id="cd12087">
    <property type="entry name" value="TM_EGFR-like"/>
    <property type="match status" value="1"/>
</dbReference>
<gene>
    <name evidence="4" type="ORF">PV04_06490</name>
</gene>